<dbReference type="PROSITE" id="PS50082">
    <property type="entry name" value="WD_REPEATS_2"/>
    <property type="match status" value="1"/>
</dbReference>
<feature type="compositionally biased region" description="Low complexity" evidence="12">
    <location>
        <begin position="168"/>
        <end position="178"/>
    </location>
</feature>
<evidence type="ECO:0000313" key="14">
    <source>
        <dbReference type="RefSeq" id="XP_014676066.1"/>
    </source>
</evidence>
<sequence length="705" mass="78836">MPKSKSNKSQVKTSSKSRKAAVAVKPKQENIQEEETFTADDPDALGLGFDDWLQPRQLIKPDDQLELTDAELKEEFTRILDACNPNAAKNLIRFNFSEASYKQLASIEQLAFHFSMDGCVLHKESDAARRQATMHGASVTATSSIVINVDEAAEEDDETKQTSEEAETQQQPQQQQQEPRASSAKGDAPTTKIANQFNCSERAAQTYNNPFRDHGTQTEPPPRAVFKANVSQWEINDAYAVDFESQQQKTKEKPKATSGKGGDKTRRKFSAVENPGEELFRVAATARIVERMVNQNTYDEIAQDFKYWEDPMDGTSDQEGTLLPLWRFAYERTKRLAVTSLRWNPLYSDMFVVGHGSYEFTKQPRGVVCCYSLKNPSHPEQTIATSCGVTCVDIHPTLPHTIAVGRYDGGVAIYDIKERPRKPIYESSAESKHADPVWQIKWQRDDVDDNINFISVSSDGRVCLWTAVKCELACTEVIQLLIADAVSDGPDGTQLRTLGCGTTIDFHPTQTQMYLVGTEEGKIHKCLLSYSNRFLQTYDAHQMAVYGVQWNPFHPNVFISCSADWSVKIWDHTQTEPSFTFDLGSVVGDVAWAPHSSTVFAACTCDGRVHVYDLSVSKHSALCCQTVVQKKNTKLTHIAFNPVNPIILAGDDRGAVMSLKLSPNLRKVKCDKKGQRLESSPETEVAKLDKILDVVRETPKPLKDM</sequence>
<dbReference type="InterPro" id="IPR001680">
    <property type="entry name" value="WD40_rpt"/>
</dbReference>
<keyword evidence="5" id="KW-0493">Microtubule</keyword>
<proteinExistence type="inferred from homology"/>
<dbReference type="Proteomes" id="UP000695022">
    <property type="component" value="Unplaced"/>
</dbReference>
<evidence type="ECO:0000256" key="5">
    <source>
        <dbReference type="ARBA" id="ARBA00022701"/>
    </source>
</evidence>
<evidence type="ECO:0000256" key="8">
    <source>
        <dbReference type="ARBA" id="ARBA00023175"/>
    </source>
</evidence>
<keyword evidence="3" id="KW-0963">Cytoplasm</keyword>
<comment type="similarity">
    <text evidence="2">Belongs to the dynein intermediate chain family.</text>
</comment>
<feature type="repeat" description="WD" evidence="11">
    <location>
        <begin position="538"/>
        <end position="580"/>
    </location>
</feature>
<keyword evidence="9" id="KW-0206">Cytoskeleton</keyword>
<dbReference type="GeneID" id="106816035"/>
<feature type="region of interest" description="Disordered" evidence="12">
    <location>
        <begin position="244"/>
        <end position="268"/>
    </location>
</feature>
<protein>
    <submittedName>
        <fullName evidence="14">Dynein intermediate chain 2, ciliary-like</fullName>
    </submittedName>
</protein>
<dbReference type="RefSeq" id="XP_014676066.1">
    <property type="nucleotide sequence ID" value="XM_014820580.1"/>
</dbReference>
<dbReference type="Gene3D" id="2.130.10.10">
    <property type="entry name" value="YVTN repeat-like/Quinoprotein amine dehydrogenase"/>
    <property type="match status" value="2"/>
</dbReference>
<evidence type="ECO:0000256" key="4">
    <source>
        <dbReference type="ARBA" id="ARBA00022574"/>
    </source>
</evidence>
<evidence type="ECO:0000256" key="11">
    <source>
        <dbReference type="PROSITE-ProRule" id="PRU00221"/>
    </source>
</evidence>
<evidence type="ECO:0000256" key="3">
    <source>
        <dbReference type="ARBA" id="ARBA00022490"/>
    </source>
</evidence>
<keyword evidence="4 11" id="KW-0853">WD repeat</keyword>
<keyword evidence="10" id="KW-0966">Cell projection</keyword>
<evidence type="ECO:0000256" key="6">
    <source>
        <dbReference type="ARBA" id="ARBA00022737"/>
    </source>
</evidence>
<comment type="subcellular location">
    <subcellularLocation>
        <location evidence="1">Cytoplasm</location>
        <location evidence="1">Cytoskeleton</location>
        <location evidence="1">Cilium axoneme</location>
    </subcellularLocation>
</comment>
<dbReference type="Pfam" id="PF00400">
    <property type="entry name" value="WD40"/>
    <property type="match status" value="2"/>
</dbReference>
<name>A0ABM1EV45_PRICU</name>
<dbReference type="InterPro" id="IPR015943">
    <property type="entry name" value="WD40/YVTN_repeat-like_dom_sf"/>
</dbReference>
<evidence type="ECO:0000256" key="12">
    <source>
        <dbReference type="SAM" id="MobiDB-lite"/>
    </source>
</evidence>
<evidence type="ECO:0000313" key="13">
    <source>
        <dbReference type="Proteomes" id="UP000695022"/>
    </source>
</evidence>
<keyword evidence="13" id="KW-1185">Reference proteome</keyword>
<keyword evidence="7" id="KW-0243">Dynein</keyword>
<evidence type="ECO:0000256" key="10">
    <source>
        <dbReference type="ARBA" id="ARBA00023273"/>
    </source>
</evidence>
<dbReference type="PROSITE" id="PS50294">
    <property type="entry name" value="WD_REPEATS_REGION"/>
    <property type="match status" value="1"/>
</dbReference>
<evidence type="ECO:0000256" key="7">
    <source>
        <dbReference type="ARBA" id="ARBA00023017"/>
    </source>
</evidence>
<keyword evidence="8" id="KW-0505">Motor protein</keyword>
<dbReference type="SUPFAM" id="SSF50978">
    <property type="entry name" value="WD40 repeat-like"/>
    <property type="match status" value="1"/>
</dbReference>
<keyword evidence="6" id="KW-0677">Repeat</keyword>
<evidence type="ECO:0000256" key="9">
    <source>
        <dbReference type="ARBA" id="ARBA00023212"/>
    </source>
</evidence>
<evidence type="ECO:0000256" key="2">
    <source>
        <dbReference type="ARBA" id="ARBA00011059"/>
    </source>
</evidence>
<feature type="region of interest" description="Disordered" evidence="12">
    <location>
        <begin position="152"/>
        <end position="190"/>
    </location>
</feature>
<gene>
    <name evidence="14" type="primary">LOC106816035</name>
</gene>
<dbReference type="InterPro" id="IPR036322">
    <property type="entry name" value="WD40_repeat_dom_sf"/>
</dbReference>
<dbReference type="InterPro" id="IPR050687">
    <property type="entry name" value="Dynein_IC"/>
</dbReference>
<reference evidence="14" key="1">
    <citation type="submission" date="2025-08" db="UniProtKB">
        <authorList>
            <consortium name="RefSeq"/>
        </authorList>
    </citation>
    <scope>IDENTIFICATION</scope>
</reference>
<feature type="region of interest" description="Disordered" evidence="12">
    <location>
        <begin position="1"/>
        <end position="30"/>
    </location>
</feature>
<dbReference type="SMART" id="SM00320">
    <property type="entry name" value="WD40"/>
    <property type="match status" value="4"/>
</dbReference>
<dbReference type="PANTHER" id="PTHR12442:SF11">
    <property type="entry name" value="DYNEIN AXONEMAL INTERMEDIATE CHAIN 1"/>
    <property type="match status" value="1"/>
</dbReference>
<dbReference type="PANTHER" id="PTHR12442">
    <property type="entry name" value="DYNEIN INTERMEDIATE CHAIN"/>
    <property type="match status" value="1"/>
</dbReference>
<organism evidence="13 14">
    <name type="scientific">Priapulus caudatus</name>
    <name type="common">Priapulid worm</name>
    <dbReference type="NCBI Taxonomy" id="37621"/>
    <lineage>
        <taxon>Eukaryota</taxon>
        <taxon>Metazoa</taxon>
        <taxon>Ecdysozoa</taxon>
        <taxon>Scalidophora</taxon>
        <taxon>Priapulida</taxon>
        <taxon>Priapulimorpha</taxon>
        <taxon>Priapulimorphida</taxon>
        <taxon>Priapulidae</taxon>
        <taxon>Priapulus</taxon>
    </lineage>
</organism>
<evidence type="ECO:0000256" key="1">
    <source>
        <dbReference type="ARBA" id="ARBA00004430"/>
    </source>
</evidence>
<accession>A0ABM1EV45</accession>